<dbReference type="EMBL" id="AOIU01000044">
    <property type="protein sequence ID" value="ELZ20812.1"/>
    <property type="molecule type" value="Genomic_DNA"/>
</dbReference>
<name>M0CEM0_9EURY</name>
<feature type="domain" description="Transposase IS4-like" evidence="3">
    <location>
        <begin position="308"/>
        <end position="581"/>
    </location>
</feature>
<dbReference type="AlphaFoldDB" id="M0CEM0"/>
<dbReference type="InterPro" id="IPR002559">
    <property type="entry name" value="Transposase_11"/>
</dbReference>
<keyword evidence="2" id="KW-0472">Membrane</keyword>
<dbReference type="STRING" id="797114.C475_19473"/>
<keyword evidence="2" id="KW-1133">Transmembrane helix</keyword>
<feature type="transmembrane region" description="Helical" evidence="2">
    <location>
        <begin position="594"/>
        <end position="613"/>
    </location>
</feature>
<gene>
    <name evidence="4" type="ORF">C475_19473</name>
</gene>
<dbReference type="GO" id="GO:0006313">
    <property type="term" value="P:DNA transposition"/>
    <property type="evidence" value="ECO:0007669"/>
    <property type="project" value="InterPro"/>
</dbReference>
<keyword evidence="5" id="KW-1185">Reference proteome</keyword>
<dbReference type="OrthoDB" id="275397at2157"/>
<reference evidence="4 5" key="1">
    <citation type="journal article" date="2014" name="PLoS Genet.">
        <title>Phylogenetically driven sequencing of extremely halophilic archaea reveals strategies for static and dynamic osmo-response.</title>
        <authorList>
            <person name="Becker E.A."/>
            <person name="Seitzer P.M."/>
            <person name="Tritt A."/>
            <person name="Larsen D."/>
            <person name="Krusor M."/>
            <person name="Yao A.I."/>
            <person name="Wu D."/>
            <person name="Madern D."/>
            <person name="Eisen J.A."/>
            <person name="Darling A.E."/>
            <person name="Facciotti M.T."/>
        </authorList>
    </citation>
    <scope>NUCLEOTIDE SEQUENCE [LARGE SCALE GENOMIC DNA]</scope>
    <source>
        <strain evidence="4 5">2-9-1</strain>
    </source>
</reference>
<evidence type="ECO:0000313" key="4">
    <source>
        <dbReference type="EMBL" id="ELZ20812.1"/>
    </source>
</evidence>
<protein>
    <recommendedName>
        <fullName evidence="3">Transposase IS4-like domain-containing protein</fullName>
    </recommendedName>
</protein>
<evidence type="ECO:0000256" key="2">
    <source>
        <dbReference type="SAM" id="Phobius"/>
    </source>
</evidence>
<proteinExistence type="predicted"/>
<comment type="caution">
    <text evidence="4">The sequence shown here is derived from an EMBL/GenBank/DDBJ whole genome shotgun (WGS) entry which is preliminary data.</text>
</comment>
<evidence type="ECO:0000259" key="3">
    <source>
        <dbReference type="Pfam" id="PF01609"/>
    </source>
</evidence>
<feature type="compositionally biased region" description="Acidic residues" evidence="1">
    <location>
        <begin position="475"/>
        <end position="486"/>
    </location>
</feature>
<dbReference type="Pfam" id="PF01609">
    <property type="entry name" value="DDE_Tnp_1"/>
    <property type="match status" value="1"/>
</dbReference>
<accession>M0CEM0</accession>
<evidence type="ECO:0000313" key="5">
    <source>
        <dbReference type="Proteomes" id="UP000011626"/>
    </source>
</evidence>
<feature type="compositionally biased region" description="Basic and acidic residues" evidence="1">
    <location>
        <begin position="511"/>
        <end position="526"/>
    </location>
</feature>
<dbReference type="GO" id="GO:0004803">
    <property type="term" value="F:transposase activity"/>
    <property type="evidence" value="ECO:0007669"/>
    <property type="project" value="InterPro"/>
</dbReference>
<sequence>MFEGGDDEDEVSHLPPPYERLEEYVTLDSDADWLKGEWGYRHAASDLNDKAPSPFGDSDWYHHIAVLVGHVDWAYPPHDDNSKRRDAILYMKMMRLAVYYEMMGFRNPPQLVSHLRRSNAVDDVPIHKIFGFDSIPHQNTIRKAFNERFGRAAQEFAANWAQKIEAIGMQRDYRFPEIDDKRLANNGGVITVPIELKRGYAQGALDIGRDDMPISKQEDISTWTDYGLHFDFSLHLCDTGGAPEAELENFADNRGLQKGEDIFKDAETFRNDIYRPDIYEWVATINDWTDKLLDAVYPMELRSRGVPIAVDTTNIPTWSNETSDVSGVLGTKKMANTHYAYRIFTAQAVSDGMPFQIAHALQMTPKNRSRRLMSLLDEVEGRGFDIGILMADSEFAPGEVVNEIKNRGLNFIIQVPNDWVSKYTDQFEDQNKTFGVVDEYTMNEGKGKPKETTNTLFCSYEHLWSETPKTFAETGNDEDDDEDEDDPGHTQRTLDELAGVEPEPEYVNNRQDTETGKKIREKAAKEADEEDRIDFGQKNAGWLTYITNIDANEAEARTLREYYKYRWSIESSYGDFKETFLPKTKSTELALRTYLYLYGMFAYNAWVAANIRCRRQHIQGRERYRPAIRARRFTTIGQQRYRNEEFPTDYVNFGE</sequence>
<feature type="region of interest" description="Disordered" evidence="1">
    <location>
        <begin position="470"/>
        <end position="531"/>
    </location>
</feature>
<dbReference type="GO" id="GO:0003677">
    <property type="term" value="F:DNA binding"/>
    <property type="evidence" value="ECO:0007669"/>
    <property type="project" value="InterPro"/>
</dbReference>
<dbReference type="Proteomes" id="UP000011626">
    <property type="component" value="Unassembled WGS sequence"/>
</dbReference>
<dbReference type="RefSeq" id="WP_006885557.1">
    <property type="nucleotide sequence ID" value="NZ_AOIU01000044.1"/>
</dbReference>
<keyword evidence="2" id="KW-0812">Transmembrane</keyword>
<evidence type="ECO:0000256" key="1">
    <source>
        <dbReference type="SAM" id="MobiDB-lite"/>
    </source>
</evidence>
<organism evidence="4 5">
    <name type="scientific">Halosimplex carlsbadense 2-9-1</name>
    <dbReference type="NCBI Taxonomy" id="797114"/>
    <lineage>
        <taxon>Archaea</taxon>
        <taxon>Methanobacteriati</taxon>
        <taxon>Methanobacteriota</taxon>
        <taxon>Stenosarchaea group</taxon>
        <taxon>Halobacteria</taxon>
        <taxon>Halobacteriales</taxon>
        <taxon>Haloarculaceae</taxon>
        <taxon>Halosimplex</taxon>
    </lineage>
</organism>